<feature type="domain" description="Nbr1 FW" evidence="1">
    <location>
        <begin position="127"/>
        <end position="231"/>
    </location>
</feature>
<dbReference type="Gene3D" id="2.60.40.10">
    <property type="entry name" value="Immunoglobulins"/>
    <property type="match status" value="1"/>
</dbReference>
<dbReference type="PANTHER" id="PTHR20930">
    <property type="entry name" value="OVARIAN CARCINOMA ANTIGEN CA125-RELATED"/>
    <property type="match status" value="1"/>
</dbReference>
<evidence type="ECO:0000313" key="2">
    <source>
        <dbReference type="EMBL" id="HCE18187.1"/>
    </source>
</evidence>
<organism evidence="2 3">
    <name type="scientific">Anaerolinea thermolimosa</name>
    <dbReference type="NCBI Taxonomy" id="229919"/>
    <lineage>
        <taxon>Bacteria</taxon>
        <taxon>Bacillati</taxon>
        <taxon>Chloroflexota</taxon>
        <taxon>Anaerolineae</taxon>
        <taxon>Anaerolineales</taxon>
        <taxon>Anaerolineaceae</taxon>
        <taxon>Anaerolinea</taxon>
    </lineage>
</organism>
<sequence length="368" mass="38520">MGWFRRGESLVEWAMVMTMKRSSGMTLGMVVLLVSGAVACSLPMGRNVEEGSTPPPQYSTVAAMLTQTAGSSSGPTIQATSGVTQGATASASATTALRPTDRTSTVTLVTASVLCDMARAGVPIDVTIPDDTRLSPGQPFVKTWRLVNAGSCTWTRGYALVWFSGDELGVRRVEPFTVEVAPGQVVDLSVEMIAPLKPGVYQSNWKLRNEKGILFGIGPGGEAPFWVRIQVVAPDTVTPSPPLPSATPTPVISVSGMVSLGAEQGIDLDSGQVVSDQEADLIFRMSSGEAMLAPVSGGLVGFFGFSEPGLNDCQSASVSAETLLLGPEMEGPYLCARTGNGLPANLKILRIDRAGPVLDVGFKVWSVP</sequence>
<dbReference type="PANTHER" id="PTHR20930:SF0">
    <property type="entry name" value="PROTEIN ILRUN"/>
    <property type="match status" value="1"/>
</dbReference>
<dbReference type="Pfam" id="PF16158">
    <property type="entry name" value="N_BRCA1_IG"/>
    <property type="match status" value="1"/>
</dbReference>
<name>A0A3D1JIY2_9CHLR</name>
<dbReference type="AlphaFoldDB" id="A0A3D1JIY2"/>
<reference evidence="2 3" key="1">
    <citation type="journal article" date="2018" name="Nat. Biotechnol.">
        <title>A standardized bacterial taxonomy based on genome phylogeny substantially revises the tree of life.</title>
        <authorList>
            <person name="Parks D.H."/>
            <person name="Chuvochina M."/>
            <person name="Waite D.W."/>
            <person name="Rinke C."/>
            <person name="Skarshewski A."/>
            <person name="Chaumeil P.A."/>
            <person name="Hugenholtz P."/>
        </authorList>
    </citation>
    <scope>NUCLEOTIDE SEQUENCE [LARGE SCALE GENOMIC DNA]</scope>
    <source>
        <strain evidence="2">UBA8781</strain>
    </source>
</reference>
<dbReference type="CDD" id="cd14947">
    <property type="entry name" value="NBR1_like"/>
    <property type="match status" value="1"/>
</dbReference>
<evidence type="ECO:0000259" key="1">
    <source>
        <dbReference type="Pfam" id="PF16158"/>
    </source>
</evidence>
<accession>A0A3D1JIY2</accession>
<dbReference type="EMBL" id="DPBP01000040">
    <property type="protein sequence ID" value="HCE18187.1"/>
    <property type="molecule type" value="Genomic_DNA"/>
</dbReference>
<proteinExistence type="predicted"/>
<comment type="caution">
    <text evidence="2">The sequence shown here is derived from an EMBL/GenBank/DDBJ whole genome shotgun (WGS) entry which is preliminary data.</text>
</comment>
<dbReference type="Proteomes" id="UP000264141">
    <property type="component" value="Unassembled WGS sequence"/>
</dbReference>
<evidence type="ECO:0000313" key="3">
    <source>
        <dbReference type="Proteomes" id="UP000264141"/>
    </source>
</evidence>
<protein>
    <recommendedName>
        <fullName evidence="1">Nbr1 FW domain-containing protein</fullName>
    </recommendedName>
</protein>
<dbReference type="InterPro" id="IPR013783">
    <property type="entry name" value="Ig-like_fold"/>
</dbReference>
<gene>
    <name evidence="2" type="ORF">DEQ80_10040</name>
</gene>
<dbReference type="InterPro" id="IPR032350">
    <property type="entry name" value="Nbr1_FW"/>
</dbReference>